<comment type="caution">
    <text evidence="2">The sequence shown here is derived from an EMBL/GenBank/DDBJ whole genome shotgun (WGS) entry which is preliminary data.</text>
</comment>
<feature type="signal peptide" evidence="1">
    <location>
        <begin position="1"/>
        <end position="19"/>
    </location>
</feature>
<organism evidence="2 3">
    <name type="scientific">Flavobacterium beibuense</name>
    <dbReference type="NCBI Taxonomy" id="657326"/>
    <lineage>
        <taxon>Bacteria</taxon>
        <taxon>Pseudomonadati</taxon>
        <taxon>Bacteroidota</taxon>
        <taxon>Flavobacteriia</taxon>
        <taxon>Flavobacteriales</taxon>
        <taxon>Flavobacteriaceae</taxon>
        <taxon>Flavobacterium</taxon>
    </lineage>
</organism>
<dbReference type="Proteomes" id="UP000289775">
    <property type="component" value="Unassembled WGS sequence"/>
</dbReference>
<keyword evidence="3" id="KW-1185">Reference proteome</keyword>
<evidence type="ECO:0000313" key="3">
    <source>
        <dbReference type="Proteomes" id="UP000289775"/>
    </source>
</evidence>
<dbReference type="AlphaFoldDB" id="A0A444W7C1"/>
<keyword evidence="1" id="KW-0732">Signal</keyword>
<evidence type="ECO:0008006" key="4">
    <source>
        <dbReference type="Google" id="ProtNLM"/>
    </source>
</evidence>
<proteinExistence type="predicted"/>
<dbReference type="RefSeq" id="WP_129752024.1">
    <property type="nucleotide sequence ID" value="NZ_JUIW01000010.1"/>
</dbReference>
<gene>
    <name evidence="2" type="ORF">NU09_2942</name>
</gene>
<accession>A0A444W7C1</accession>
<dbReference type="EMBL" id="JUIW01000010">
    <property type="protein sequence ID" value="RYJ41568.1"/>
    <property type="molecule type" value="Genomic_DNA"/>
</dbReference>
<reference evidence="2 3" key="1">
    <citation type="submission" date="2014-12" db="EMBL/GenBank/DDBJ databases">
        <title>Genome sequence of Flavobacterium beibuense RSKm HC5.</title>
        <authorList>
            <person name="Kim J.F."/>
            <person name="Song J.Y."/>
            <person name="Kwak M.-J."/>
            <person name="Lee S.-W."/>
        </authorList>
    </citation>
    <scope>NUCLEOTIDE SEQUENCE [LARGE SCALE GENOMIC DNA]</scope>
    <source>
        <strain evidence="2 3">RSKm HC5</strain>
    </source>
</reference>
<sequence length="89" mass="10207">MKKQLLLLSILLCAFIYTACSSEDDSQKDNESCNCYYTLIEGSQLQEGYIEPSDTTDCNLDGVHVYFEDYMNGEPNDTYYRVLHCEASH</sequence>
<evidence type="ECO:0000313" key="2">
    <source>
        <dbReference type="EMBL" id="RYJ41568.1"/>
    </source>
</evidence>
<name>A0A444W7C1_9FLAO</name>
<evidence type="ECO:0000256" key="1">
    <source>
        <dbReference type="SAM" id="SignalP"/>
    </source>
</evidence>
<protein>
    <recommendedName>
        <fullName evidence="4">Lipoprotein</fullName>
    </recommendedName>
</protein>
<feature type="chain" id="PRO_5019002879" description="Lipoprotein" evidence="1">
    <location>
        <begin position="20"/>
        <end position="89"/>
    </location>
</feature>